<dbReference type="InterPro" id="IPR019734">
    <property type="entry name" value="TPR_rpt"/>
</dbReference>
<name>A0A3Q0JGY1_DIACI</name>
<dbReference type="STRING" id="121845.A0A3Q0JGY1"/>
<feature type="region of interest" description="Disordered" evidence="2">
    <location>
        <begin position="32"/>
        <end position="138"/>
    </location>
</feature>
<feature type="compositionally biased region" description="Basic and acidic residues" evidence="2">
    <location>
        <begin position="61"/>
        <end position="72"/>
    </location>
</feature>
<dbReference type="SUPFAM" id="SSF48452">
    <property type="entry name" value="TPR-like"/>
    <property type="match status" value="1"/>
</dbReference>
<sequence length="320" mass="36201">MSKLEKSKIDMSNEEIVNSLIEDFQNDISLNSSRQEVSSDSLSDEALVSNSAKSTASPVYKEPKIIEFEDSKQTSPTNKADLNIKTTTQDATENEMDTALSDINSEADFDSDGDKDNEIVEPEPSISEDVSDNEGTDDTNLSVEEIKKLEQTAISLKDEGNALFRLNQWSESLAKYNEALRSCPRSCSVSRAVFYANRSAALEKLEKPDQSILACSKAITLNPSYLKVYQRRARLYQQSDKLDEALADYQKILELDPNNRDAYVATKTLPQQINERNEKMKEEMLGKFIRKSWKQIILQSFFLERLAFSYPVRLSLLSGR</sequence>
<evidence type="ECO:0000256" key="1">
    <source>
        <dbReference type="PROSITE-ProRule" id="PRU00339"/>
    </source>
</evidence>
<feature type="repeat" description="TPR" evidence="1">
    <location>
        <begin position="226"/>
        <end position="259"/>
    </location>
</feature>
<dbReference type="PANTHER" id="PTHR46014">
    <property type="entry name" value="TETRATRICOPEPTIDE REPEAT PROTEIN 1"/>
    <property type="match status" value="1"/>
</dbReference>
<dbReference type="PaxDb" id="121845-A0A3Q0JGY1"/>
<dbReference type="PROSITE" id="PS50005">
    <property type="entry name" value="TPR"/>
    <property type="match status" value="1"/>
</dbReference>
<feature type="compositionally biased region" description="Polar residues" evidence="2">
    <location>
        <begin position="32"/>
        <end position="41"/>
    </location>
</feature>
<keyword evidence="3" id="KW-1185">Reference proteome</keyword>
<feature type="compositionally biased region" description="Polar residues" evidence="2">
    <location>
        <begin position="73"/>
        <end position="91"/>
    </location>
</feature>
<protein>
    <submittedName>
        <fullName evidence="4">Tetratricopeptide repeat protein 1 isoform X2</fullName>
    </submittedName>
</protein>
<gene>
    <name evidence="4" type="primary">LOC103521009</name>
</gene>
<dbReference type="Pfam" id="PF00515">
    <property type="entry name" value="TPR_1"/>
    <property type="match status" value="1"/>
</dbReference>
<dbReference type="PROSITE" id="PS50293">
    <property type="entry name" value="TPR_REGION"/>
    <property type="match status" value="1"/>
</dbReference>
<evidence type="ECO:0000313" key="4">
    <source>
        <dbReference type="RefSeq" id="XP_026687696.1"/>
    </source>
</evidence>
<evidence type="ECO:0000313" key="3">
    <source>
        <dbReference type="Proteomes" id="UP000079169"/>
    </source>
</evidence>
<dbReference type="GeneID" id="103521009"/>
<dbReference type="CTD" id="7265"/>
<dbReference type="RefSeq" id="XP_026687696.1">
    <property type="nucleotide sequence ID" value="XM_026831895.1"/>
</dbReference>
<organism evidence="3 4">
    <name type="scientific">Diaphorina citri</name>
    <name type="common">Asian citrus psyllid</name>
    <dbReference type="NCBI Taxonomy" id="121845"/>
    <lineage>
        <taxon>Eukaryota</taxon>
        <taxon>Metazoa</taxon>
        <taxon>Ecdysozoa</taxon>
        <taxon>Arthropoda</taxon>
        <taxon>Hexapoda</taxon>
        <taxon>Insecta</taxon>
        <taxon>Pterygota</taxon>
        <taxon>Neoptera</taxon>
        <taxon>Paraneoptera</taxon>
        <taxon>Hemiptera</taxon>
        <taxon>Sternorrhyncha</taxon>
        <taxon>Psylloidea</taxon>
        <taxon>Psyllidae</taxon>
        <taxon>Diaphorininae</taxon>
        <taxon>Diaphorina</taxon>
    </lineage>
</organism>
<dbReference type="InterPro" id="IPR011990">
    <property type="entry name" value="TPR-like_helical_dom_sf"/>
</dbReference>
<dbReference type="Pfam" id="PF13181">
    <property type="entry name" value="TPR_8"/>
    <property type="match status" value="1"/>
</dbReference>
<proteinExistence type="predicted"/>
<reference evidence="4" key="1">
    <citation type="submission" date="2025-08" db="UniProtKB">
        <authorList>
            <consortium name="RefSeq"/>
        </authorList>
    </citation>
    <scope>IDENTIFICATION</scope>
</reference>
<dbReference type="Gene3D" id="1.25.40.10">
    <property type="entry name" value="Tetratricopeptide repeat domain"/>
    <property type="match status" value="1"/>
</dbReference>
<feature type="compositionally biased region" description="Polar residues" evidence="2">
    <location>
        <begin position="48"/>
        <end position="57"/>
    </location>
</feature>
<dbReference type="AlphaFoldDB" id="A0A3Q0JGY1"/>
<dbReference type="SMART" id="SM00028">
    <property type="entry name" value="TPR"/>
    <property type="match status" value="3"/>
</dbReference>
<accession>A0A3Q0JGY1</accession>
<evidence type="ECO:0000256" key="2">
    <source>
        <dbReference type="SAM" id="MobiDB-lite"/>
    </source>
</evidence>
<dbReference type="InterPro" id="IPR052769">
    <property type="entry name" value="TPR_domain_protein"/>
</dbReference>
<dbReference type="Proteomes" id="UP000079169">
    <property type="component" value="Unplaced"/>
</dbReference>
<dbReference type="PANTHER" id="PTHR46014:SF1">
    <property type="entry name" value="TETRATRICOPEPTIDE REPEAT PROTEIN 1"/>
    <property type="match status" value="1"/>
</dbReference>
<keyword evidence="1" id="KW-0802">TPR repeat</keyword>